<accession>A0AAW9CYE5</accession>
<dbReference type="AlphaFoldDB" id="A0AAW9CYE5"/>
<proteinExistence type="predicted"/>
<dbReference type="EMBL" id="QXCT01000002">
    <property type="protein sequence ID" value="MDW9255925.1"/>
    <property type="molecule type" value="Genomic_DNA"/>
</dbReference>
<sequence>MLGVARCCGAPRTSSEIKELPHRRNRLTISLMSIRKLSGCDL</sequence>
<organism evidence="1 2">
    <name type="scientific">Burkholderia thailandensis</name>
    <dbReference type="NCBI Taxonomy" id="57975"/>
    <lineage>
        <taxon>Bacteria</taxon>
        <taxon>Pseudomonadati</taxon>
        <taxon>Pseudomonadota</taxon>
        <taxon>Betaproteobacteria</taxon>
        <taxon>Burkholderiales</taxon>
        <taxon>Burkholderiaceae</taxon>
        <taxon>Burkholderia</taxon>
        <taxon>pseudomallei group</taxon>
    </lineage>
</organism>
<gene>
    <name evidence="1" type="ORF">C7S16_2865</name>
</gene>
<evidence type="ECO:0000313" key="1">
    <source>
        <dbReference type="EMBL" id="MDW9255925.1"/>
    </source>
</evidence>
<evidence type="ECO:0000313" key="2">
    <source>
        <dbReference type="Proteomes" id="UP001272137"/>
    </source>
</evidence>
<reference evidence="1" key="1">
    <citation type="submission" date="2018-08" db="EMBL/GenBank/DDBJ databases">
        <title>Identification of Burkholderia cepacia strains that express a Burkholderia pseudomallei-like capsular polysaccharide.</title>
        <authorList>
            <person name="Burtnick M.N."/>
            <person name="Vongsouvath M."/>
            <person name="Newton P."/>
            <person name="Wuthiekanun V."/>
            <person name="Limmathurotsakul D."/>
            <person name="Brett P.J."/>
            <person name="Chantratita N."/>
            <person name="Dance D.A."/>
        </authorList>
    </citation>
    <scope>NUCLEOTIDE SEQUENCE</scope>
    <source>
        <strain evidence="1">SBXCC001</strain>
    </source>
</reference>
<protein>
    <submittedName>
        <fullName evidence="1">Uncharacterized protein</fullName>
    </submittedName>
</protein>
<comment type="caution">
    <text evidence="1">The sequence shown here is derived from an EMBL/GenBank/DDBJ whole genome shotgun (WGS) entry which is preliminary data.</text>
</comment>
<name>A0AAW9CYE5_BURTH</name>
<dbReference type="Proteomes" id="UP001272137">
    <property type="component" value="Unassembled WGS sequence"/>
</dbReference>